<evidence type="ECO:0000256" key="1">
    <source>
        <dbReference type="SAM" id="Phobius"/>
    </source>
</evidence>
<keyword evidence="1" id="KW-0812">Transmembrane</keyword>
<feature type="non-terminal residue" evidence="2">
    <location>
        <position position="1"/>
    </location>
</feature>
<evidence type="ECO:0000313" key="2">
    <source>
        <dbReference type="EMBL" id="SBR25875.1"/>
    </source>
</evidence>
<keyword evidence="1" id="KW-1133">Transmembrane helix</keyword>
<reference evidence="2" key="1">
    <citation type="submission" date="2016-05" db="EMBL/GenBank/DDBJ databases">
        <authorList>
            <person name="Lavstsen T."/>
            <person name="Jespersen J.S."/>
        </authorList>
    </citation>
    <scope>NUCLEOTIDE SEQUENCE</scope>
    <source>
        <tissue evidence="2">Brain</tissue>
    </source>
</reference>
<dbReference type="EMBL" id="HAEE01005855">
    <property type="protein sequence ID" value="SBR25875.1"/>
    <property type="molecule type" value="Transcribed_RNA"/>
</dbReference>
<name>A0A1A8K0F7_NOTKU</name>
<reference evidence="2" key="2">
    <citation type="submission" date="2016-06" db="EMBL/GenBank/DDBJ databases">
        <title>The genome of a short-lived fish provides insights into sex chromosome evolution and the genetic control of aging.</title>
        <authorList>
            <person name="Reichwald K."/>
            <person name="Felder M."/>
            <person name="Petzold A."/>
            <person name="Koch P."/>
            <person name="Groth M."/>
            <person name="Platzer M."/>
        </authorList>
    </citation>
    <scope>NUCLEOTIDE SEQUENCE</scope>
    <source>
        <tissue evidence="2">Brain</tissue>
    </source>
</reference>
<feature type="transmembrane region" description="Helical" evidence="1">
    <location>
        <begin position="45"/>
        <end position="74"/>
    </location>
</feature>
<feature type="non-terminal residue" evidence="2">
    <location>
        <position position="78"/>
    </location>
</feature>
<keyword evidence="1" id="KW-0472">Membrane</keyword>
<proteinExistence type="predicted"/>
<dbReference type="AlphaFoldDB" id="A0A1A8K0F7"/>
<accession>A0A1A8K0F7</accession>
<protein>
    <submittedName>
        <fullName evidence="2">Uncharacterized protein</fullName>
    </submittedName>
</protein>
<sequence length="78" mass="9094">LCVSRPELKHMWRILKQQVEYRSPSSIQALREVLLAEWKQLDVSILFMLSLDITLVIPILDLVVFVGGCILFCFNKFE</sequence>
<organism evidence="2">
    <name type="scientific">Nothobranchius kuhntae</name>
    <name type="common">Beira killifish</name>
    <dbReference type="NCBI Taxonomy" id="321403"/>
    <lineage>
        <taxon>Eukaryota</taxon>
        <taxon>Metazoa</taxon>
        <taxon>Chordata</taxon>
        <taxon>Craniata</taxon>
        <taxon>Vertebrata</taxon>
        <taxon>Euteleostomi</taxon>
        <taxon>Actinopterygii</taxon>
        <taxon>Neopterygii</taxon>
        <taxon>Teleostei</taxon>
        <taxon>Neoteleostei</taxon>
        <taxon>Acanthomorphata</taxon>
        <taxon>Ovalentaria</taxon>
        <taxon>Atherinomorphae</taxon>
        <taxon>Cyprinodontiformes</taxon>
        <taxon>Nothobranchiidae</taxon>
        <taxon>Nothobranchius</taxon>
    </lineage>
</organism>
<gene>
    <name evidence="2" type="primary">Nfu_g_1_023774</name>
</gene>